<proteinExistence type="inferred from homology"/>
<dbReference type="AlphaFoldDB" id="A0AAI8YSN7"/>
<keyword evidence="3" id="KW-1185">Reference proteome</keyword>
<evidence type="ECO:0000256" key="1">
    <source>
        <dbReference type="ARBA" id="ARBA00006964"/>
    </source>
</evidence>
<comment type="similarity">
    <text evidence="1">Belongs to the GTP cyclohydrolase I type 2/NIF3 family.</text>
</comment>
<protein>
    <submittedName>
        <fullName evidence="2">Uncharacterized protein</fullName>
    </submittedName>
</protein>
<dbReference type="InterPro" id="IPR002678">
    <property type="entry name" value="DUF34/NIF3"/>
</dbReference>
<dbReference type="Pfam" id="PF01784">
    <property type="entry name" value="DUF34_NIF3"/>
    <property type="match status" value="1"/>
</dbReference>
<accession>A0AAI8YSN7</accession>
<dbReference type="SUPFAM" id="SSF102705">
    <property type="entry name" value="NIF3 (NGG1p interacting factor 3)-like"/>
    <property type="match status" value="1"/>
</dbReference>
<name>A0AAI8YSN7_9PEZI</name>
<dbReference type="Proteomes" id="UP001296104">
    <property type="component" value="Unassembled WGS sequence"/>
</dbReference>
<dbReference type="InterPro" id="IPR036069">
    <property type="entry name" value="DUF34/NIF3_sf"/>
</dbReference>
<reference evidence="2" key="1">
    <citation type="submission" date="2023-11" db="EMBL/GenBank/DDBJ databases">
        <authorList>
            <person name="Alioto T."/>
            <person name="Alioto T."/>
            <person name="Gomez Garrido J."/>
        </authorList>
    </citation>
    <scope>NUCLEOTIDE SEQUENCE</scope>
</reference>
<dbReference type="Gene3D" id="3.40.1390.30">
    <property type="entry name" value="NIF3 (NGG1p interacting factor 3)-like"/>
    <property type="match status" value="1"/>
</dbReference>
<sequence>MAPTYHPTSLPTTFELTGFLYTFFVPKANDIPFEYHKPLTRSFDASTFRVSSVVLSITPTTGFYTSLQHGTKVGFLHRPFGLDRRSVPRLATILSSHKGFDEALTVGANTALAGRLGLDSSRSAIIQGYKGDAERRIGLVAPFTEPRVNSDRAKVLVLHEFQDQIEGSFGFDELESEPIKAIAIMNAFHPEEVDRAVETAIGLGLLAGSGDTTGLLYLTGAIREAGLDYARSKGIKVICVGHRACEEWGIAYLGDRIRKRFPSLRVEEVYEEEEPRQQLKHAQATSSA</sequence>
<organism evidence="2 3">
    <name type="scientific">Lecanosticta acicola</name>
    <dbReference type="NCBI Taxonomy" id="111012"/>
    <lineage>
        <taxon>Eukaryota</taxon>
        <taxon>Fungi</taxon>
        <taxon>Dikarya</taxon>
        <taxon>Ascomycota</taxon>
        <taxon>Pezizomycotina</taxon>
        <taxon>Dothideomycetes</taxon>
        <taxon>Dothideomycetidae</taxon>
        <taxon>Mycosphaerellales</taxon>
        <taxon>Mycosphaerellaceae</taxon>
        <taxon>Lecanosticta</taxon>
    </lineage>
</organism>
<comment type="caution">
    <text evidence="2">The sequence shown here is derived from an EMBL/GenBank/DDBJ whole genome shotgun (WGS) entry which is preliminary data.</text>
</comment>
<dbReference type="EMBL" id="CAVMBE010000004">
    <property type="protein sequence ID" value="CAK3827668.1"/>
    <property type="molecule type" value="Genomic_DNA"/>
</dbReference>
<gene>
    <name evidence="2" type="ORF">LECACI_7A001288</name>
</gene>
<evidence type="ECO:0000313" key="3">
    <source>
        <dbReference type="Proteomes" id="UP001296104"/>
    </source>
</evidence>
<evidence type="ECO:0000313" key="2">
    <source>
        <dbReference type="EMBL" id="CAK3827668.1"/>
    </source>
</evidence>